<evidence type="ECO:0000256" key="2">
    <source>
        <dbReference type="ARBA" id="ARBA00022980"/>
    </source>
</evidence>
<dbReference type="InterPro" id="IPR001857">
    <property type="entry name" value="Ribosomal_bL19"/>
</dbReference>
<dbReference type="Pfam" id="PF01245">
    <property type="entry name" value="Ribosomal_L19"/>
    <property type="match status" value="1"/>
</dbReference>
<dbReference type="PROSITE" id="PS01015">
    <property type="entry name" value="RIBOSOMAL_L19"/>
    <property type="match status" value="1"/>
</dbReference>
<evidence type="ECO:0000256" key="6">
    <source>
        <dbReference type="RuleBase" id="RU000559"/>
    </source>
</evidence>
<dbReference type="Proteomes" id="UP000277766">
    <property type="component" value="Unassembled WGS sequence"/>
</dbReference>
<reference evidence="8 9" key="1">
    <citation type="submission" date="2018-12" db="EMBL/GenBank/DDBJ databases">
        <title>Deinococcus radiophilus ATCC 27603 genome sequencing and assembly.</title>
        <authorList>
            <person name="Maclea K.S."/>
            <person name="Maynard C.R."/>
        </authorList>
    </citation>
    <scope>NUCLEOTIDE SEQUENCE [LARGE SCALE GENOMIC DNA]</scope>
    <source>
        <strain evidence="8 9">ATCC 27603</strain>
    </source>
</reference>
<feature type="region of interest" description="Disordered" evidence="7">
    <location>
        <begin position="146"/>
        <end position="225"/>
    </location>
</feature>
<dbReference type="GO" id="GO:0003735">
    <property type="term" value="F:structural constituent of ribosome"/>
    <property type="evidence" value="ECO:0007669"/>
    <property type="project" value="InterPro"/>
</dbReference>
<feature type="compositionally biased region" description="Low complexity" evidence="7">
    <location>
        <begin position="173"/>
        <end position="211"/>
    </location>
</feature>
<organism evidence="8 9">
    <name type="scientific">Deinococcus radiophilus</name>
    <dbReference type="NCBI Taxonomy" id="32062"/>
    <lineage>
        <taxon>Bacteria</taxon>
        <taxon>Thermotogati</taxon>
        <taxon>Deinococcota</taxon>
        <taxon>Deinococci</taxon>
        <taxon>Deinococcales</taxon>
        <taxon>Deinococcaceae</taxon>
        <taxon>Deinococcus</taxon>
    </lineage>
</organism>
<keyword evidence="3 5" id="KW-0687">Ribonucleoprotein</keyword>
<comment type="similarity">
    <text evidence="1 5 6">Belongs to the bacterial ribosomal protein bL19 family.</text>
</comment>
<accession>A0A3S0IQ51</accession>
<dbReference type="SUPFAM" id="SSF50104">
    <property type="entry name" value="Translation proteins SH3-like domain"/>
    <property type="match status" value="1"/>
</dbReference>
<evidence type="ECO:0000256" key="5">
    <source>
        <dbReference type="HAMAP-Rule" id="MF_00402"/>
    </source>
</evidence>
<dbReference type="HAMAP" id="MF_00402">
    <property type="entry name" value="Ribosomal_bL19"/>
    <property type="match status" value="1"/>
</dbReference>
<dbReference type="EMBL" id="RXPE01000005">
    <property type="protein sequence ID" value="RTR28977.1"/>
    <property type="molecule type" value="Genomic_DNA"/>
</dbReference>
<keyword evidence="2 5" id="KW-0689">Ribosomal protein</keyword>
<evidence type="ECO:0000313" key="8">
    <source>
        <dbReference type="EMBL" id="RTR28977.1"/>
    </source>
</evidence>
<keyword evidence="9" id="KW-1185">Reference proteome</keyword>
<evidence type="ECO:0000313" key="9">
    <source>
        <dbReference type="Proteomes" id="UP000277766"/>
    </source>
</evidence>
<dbReference type="InterPro" id="IPR018257">
    <property type="entry name" value="Ribosomal_bL19_CS"/>
</dbReference>
<dbReference type="AlphaFoldDB" id="A0A3S0IQ51"/>
<dbReference type="FunFam" id="2.30.30.790:FF:000001">
    <property type="entry name" value="50S ribosomal protein L19"/>
    <property type="match status" value="1"/>
</dbReference>
<protein>
    <recommendedName>
        <fullName evidence="4 5">Large ribosomal subunit protein bL19</fullName>
    </recommendedName>
</protein>
<dbReference type="PANTHER" id="PTHR15680">
    <property type="entry name" value="RIBOSOMAL PROTEIN L19"/>
    <property type="match status" value="1"/>
</dbReference>
<dbReference type="NCBIfam" id="TIGR01024">
    <property type="entry name" value="rplS_bact"/>
    <property type="match status" value="1"/>
</dbReference>
<evidence type="ECO:0000256" key="7">
    <source>
        <dbReference type="SAM" id="MobiDB-lite"/>
    </source>
</evidence>
<evidence type="ECO:0000256" key="3">
    <source>
        <dbReference type="ARBA" id="ARBA00023274"/>
    </source>
</evidence>
<dbReference type="InterPro" id="IPR008991">
    <property type="entry name" value="Translation_prot_SH3-like_sf"/>
</dbReference>
<dbReference type="PANTHER" id="PTHR15680:SF9">
    <property type="entry name" value="LARGE RIBOSOMAL SUBUNIT PROTEIN BL19M"/>
    <property type="match status" value="1"/>
</dbReference>
<gene>
    <name evidence="5" type="primary">rplS</name>
    <name evidence="8" type="ORF">EJ104_03785</name>
</gene>
<dbReference type="GO" id="GO:0022625">
    <property type="term" value="C:cytosolic large ribosomal subunit"/>
    <property type="evidence" value="ECO:0007669"/>
    <property type="project" value="TreeGrafter"/>
</dbReference>
<evidence type="ECO:0000256" key="4">
    <source>
        <dbReference type="ARBA" id="ARBA00035171"/>
    </source>
</evidence>
<name>A0A3S0IQ51_9DEIO</name>
<comment type="function">
    <text evidence="5 6">This protein is located at the 30S-50S ribosomal subunit interface and may play a role in the structure and function of the aminoacyl-tRNA binding site.</text>
</comment>
<dbReference type="Gene3D" id="2.30.30.790">
    <property type="match status" value="1"/>
</dbReference>
<evidence type="ECO:0000256" key="1">
    <source>
        <dbReference type="ARBA" id="ARBA00005781"/>
    </source>
</evidence>
<dbReference type="GO" id="GO:0006412">
    <property type="term" value="P:translation"/>
    <property type="evidence" value="ECO:0007669"/>
    <property type="project" value="UniProtKB-UniRule"/>
</dbReference>
<comment type="caution">
    <text evidence="8">The sequence shown here is derived from an EMBL/GenBank/DDBJ whole genome shotgun (WGS) entry which is preliminary data.</text>
</comment>
<dbReference type="PRINTS" id="PR00061">
    <property type="entry name" value="RIBOSOMALL19"/>
</dbReference>
<sequence length="225" mass="23931">MTKVNRGEILRSVEQPHIRKGLPEFQPGDTVRVTTKVVEGNRTRNQAFDGVVIAINGAGSRKSFTVRKISFGEGVERVFPFSSPRLDSVQVLERGKVRRAKLYYLRDLRGKAARIKSDRSRVMKDAEVAKVEKAAAIEAAREAEARALEAKAQAEAEAQAAAEAEAKAKAEAEAQAAAEAEAAQAEQAEQPAAEEGNATDAEAAEAAPGEAGTEGEAEGSDTDKA</sequence>
<dbReference type="OrthoDB" id="9803541at2"/>
<dbReference type="InterPro" id="IPR038657">
    <property type="entry name" value="Ribosomal_bL19_sf"/>
</dbReference>
<feature type="compositionally biased region" description="Acidic residues" evidence="7">
    <location>
        <begin position="213"/>
        <end position="225"/>
    </location>
</feature>
<proteinExistence type="inferred from homology"/>